<reference evidence="2" key="3">
    <citation type="submission" date="2021-05" db="UniProtKB">
        <authorList>
            <consortium name="EnsemblPlants"/>
        </authorList>
    </citation>
    <scope>IDENTIFICATION</scope>
    <source>
        <strain evidence="2">cv. B73</strain>
    </source>
</reference>
<accession>A0A804MIK0</accession>
<protein>
    <recommendedName>
        <fullName evidence="1">RRM domain-containing protein</fullName>
    </recommendedName>
</protein>
<reference evidence="3" key="1">
    <citation type="submission" date="2015-12" db="EMBL/GenBank/DDBJ databases">
        <title>Update maize B73 reference genome by single molecule sequencing technologies.</title>
        <authorList>
            <consortium name="Maize Genome Sequencing Project"/>
            <person name="Ware D."/>
        </authorList>
    </citation>
    <scope>NUCLEOTIDE SEQUENCE [LARGE SCALE GENOMIC DNA]</scope>
    <source>
        <strain evidence="3">cv. B73</strain>
    </source>
</reference>
<dbReference type="AlphaFoldDB" id="A0A804MIK0"/>
<dbReference type="InterPro" id="IPR000504">
    <property type="entry name" value="RRM_dom"/>
</dbReference>
<dbReference type="InterPro" id="IPR012677">
    <property type="entry name" value="Nucleotide-bd_a/b_plait_sf"/>
</dbReference>
<dbReference type="Gene3D" id="3.30.70.330">
    <property type="match status" value="1"/>
</dbReference>
<evidence type="ECO:0000313" key="2">
    <source>
        <dbReference type="EnsemblPlants" id="Zm00001eb088490_P001"/>
    </source>
</evidence>
<dbReference type="Gramene" id="Zm00001eb088490_T001">
    <property type="protein sequence ID" value="Zm00001eb088490_P001"/>
    <property type="gene ID" value="Zm00001eb088490"/>
</dbReference>
<dbReference type="SUPFAM" id="SSF54928">
    <property type="entry name" value="RNA-binding domain, RBD"/>
    <property type="match status" value="1"/>
</dbReference>
<evidence type="ECO:0000259" key="1">
    <source>
        <dbReference type="Pfam" id="PF00076"/>
    </source>
</evidence>
<evidence type="ECO:0000313" key="3">
    <source>
        <dbReference type="Proteomes" id="UP000007305"/>
    </source>
</evidence>
<dbReference type="InterPro" id="IPR035979">
    <property type="entry name" value="RBD_domain_sf"/>
</dbReference>
<sequence>MPIRRGSDGGHATVVCGLDALLTPHLPEQTSIFLIYLDSFLPSFDFIDGYVGNIHLQVTDAILQEVFQSIGPVEGCKLIRKEKTPTSRVTRRSSFSDGCCCVASSCWTEEKGGEKQLACRLLLRWSFILYGASRIHLLQKHHKSSFLLILAQAEVMLMCKHLHLEFCLARMNQVYFPILLHLR</sequence>
<reference evidence="2" key="2">
    <citation type="submission" date="2019-07" db="EMBL/GenBank/DDBJ databases">
        <authorList>
            <person name="Seetharam A."/>
            <person name="Woodhouse M."/>
            <person name="Cannon E."/>
        </authorList>
    </citation>
    <scope>NUCLEOTIDE SEQUENCE [LARGE SCALE GENOMIC DNA]</scope>
    <source>
        <strain evidence="2">cv. B73</strain>
    </source>
</reference>
<dbReference type="Pfam" id="PF00076">
    <property type="entry name" value="RRM_1"/>
    <property type="match status" value="1"/>
</dbReference>
<proteinExistence type="predicted"/>
<dbReference type="EnsemblPlants" id="Zm00001eb088490_T001">
    <property type="protein sequence ID" value="Zm00001eb088490_P001"/>
    <property type="gene ID" value="Zm00001eb088490"/>
</dbReference>
<dbReference type="Proteomes" id="UP000007305">
    <property type="component" value="Chromosome 2"/>
</dbReference>
<feature type="domain" description="RRM" evidence="1">
    <location>
        <begin position="50"/>
        <end position="86"/>
    </location>
</feature>
<name>A0A804MIK0_MAIZE</name>
<dbReference type="GO" id="GO:0003723">
    <property type="term" value="F:RNA binding"/>
    <property type="evidence" value="ECO:0007669"/>
    <property type="project" value="InterPro"/>
</dbReference>
<keyword evidence="3" id="KW-1185">Reference proteome</keyword>
<organism evidence="2 3">
    <name type="scientific">Zea mays</name>
    <name type="common">Maize</name>
    <dbReference type="NCBI Taxonomy" id="4577"/>
    <lineage>
        <taxon>Eukaryota</taxon>
        <taxon>Viridiplantae</taxon>
        <taxon>Streptophyta</taxon>
        <taxon>Embryophyta</taxon>
        <taxon>Tracheophyta</taxon>
        <taxon>Spermatophyta</taxon>
        <taxon>Magnoliopsida</taxon>
        <taxon>Liliopsida</taxon>
        <taxon>Poales</taxon>
        <taxon>Poaceae</taxon>
        <taxon>PACMAD clade</taxon>
        <taxon>Panicoideae</taxon>
        <taxon>Andropogonodae</taxon>
        <taxon>Andropogoneae</taxon>
        <taxon>Tripsacinae</taxon>
        <taxon>Zea</taxon>
    </lineage>
</organism>
<dbReference type="InParanoid" id="A0A804MIK0"/>